<gene>
    <name evidence="1" type="ORF">LR394_17015</name>
</gene>
<comment type="caution">
    <text evidence="1">The sequence shown here is derived from an EMBL/GenBank/DDBJ whole genome shotgun (WGS) entry which is preliminary data.</text>
</comment>
<protein>
    <recommendedName>
        <fullName evidence="3">DUF4157 domain-containing protein</fullName>
    </recommendedName>
</protein>
<evidence type="ECO:0000313" key="1">
    <source>
        <dbReference type="EMBL" id="MCD5312610.1"/>
    </source>
</evidence>
<keyword evidence="2" id="KW-1185">Reference proteome</keyword>
<accession>A0A9X1SVA2</accession>
<name>A0A9X1SVA2_9ACTN</name>
<proteinExistence type="predicted"/>
<dbReference type="RefSeq" id="WP_231443002.1">
    <property type="nucleotide sequence ID" value="NZ_JAJOMB010000008.1"/>
</dbReference>
<dbReference type="AlphaFoldDB" id="A0A9X1SVA2"/>
<dbReference type="Proteomes" id="UP001138997">
    <property type="component" value="Unassembled WGS sequence"/>
</dbReference>
<organism evidence="1 2">
    <name type="scientific">Kineosporia babensis</name>
    <dbReference type="NCBI Taxonomy" id="499548"/>
    <lineage>
        <taxon>Bacteria</taxon>
        <taxon>Bacillati</taxon>
        <taxon>Actinomycetota</taxon>
        <taxon>Actinomycetes</taxon>
        <taxon>Kineosporiales</taxon>
        <taxon>Kineosporiaceae</taxon>
        <taxon>Kineosporia</taxon>
    </lineage>
</organism>
<evidence type="ECO:0000313" key="2">
    <source>
        <dbReference type="Proteomes" id="UP001138997"/>
    </source>
</evidence>
<dbReference type="EMBL" id="JAJOMB010000008">
    <property type="protein sequence ID" value="MCD5312610.1"/>
    <property type="molecule type" value="Genomic_DNA"/>
</dbReference>
<evidence type="ECO:0008006" key="3">
    <source>
        <dbReference type="Google" id="ProtNLM"/>
    </source>
</evidence>
<reference evidence="1" key="1">
    <citation type="submission" date="2021-11" db="EMBL/GenBank/DDBJ databases">
        <title>Streptomyces corallinus and Kineosporia corallina sp. nov., two new coral-derived marine actinobacteria.</title>
        <authorList>
            <person name="Buangrab K."/>
            <person name="Sutthacheep M."/>
            <person name="Yeemin T."/>
            <person name="Harunari E."/>
            <person name="Igarashi Y."/>
            <person name="Sripreechasak P."/>
            <person name="Kanchanasin P."/>
            <person name="Tanasupawat S."/>
            <person name="Phongsopitanun W."/>
        </authorList>
    </citation>
    <scope>NUCLEOTIDE SEQUENCE</scope>
    <source>
        <strain evidence="1">JCM 31032</strain>
    </source>
</reference>
<sequence length="144" mass="16064">MLIRTRRWMNWINLSTPAGLALAKAGGARIEPGPYGLLLAWEYRSALLPVRGRAMTVGDVVLLGIKESALVRRPHLLRHEARHAGQYARWLGPLGFWPAYGVASLYSWLRTGDPALRNHFESRAGLLDGGYIHPVRPDPPRPPD</sequence>